<evidence type="ECO:0000256" key="1">
    <source>
        <dbReference type="SAM" id="Phobius"/>
    </source>
</evidence>
<name>A0A451AK91_9GAMM</name>
<reference evidence="2" key="1">
    <citation type="submission" date="2019-02" db="EMBL/GenBank/DDBJ databases">
        <authorList>
            <person name="Gruber-Vodicka R. H."/>
            <person name="Seah K. B. B."/>
        </authorList>
    </citation>
    <scope>NUCLEOTIDE SEQUENCE</scope>
    <source>
        <strain evidence="3">BECK_BY19</strain>
        <strain evidence="2">BECK_BY8</strain>
    </source>
</reference>
<gene>
    <name evidence="2" type="ORF">BECKUNK1418G_GA0071005_10944</name>
    <name evidence="3" type="ORF">BECKUNK1418H_GA0071006_10934</name>
</gene>
<dbReference type="EMBL" id="CAADFZ010000094">
    <property type="protein sequence ID" value="VFK66454.1"/>
    <property type="molecule type" value="Genomic_DNA"/>
</dbReference>
<dbReference type="AlphaFoldDB" id="A0A451AK91"/>
<organism evidence="2">
    <name type="scientific">Candidatus Kentrum sp. UNK</name>
    <dbReference type="NCBI Taxonomy" id="2126344"/>
    <lineage>
        <taxon>Bacteria</taxon>
        <taxon>Pseudomonadati</taxon>
        <taxon>Pseudomonadota</taxon>
        <taxon>Gammaproteobacteria</taxon>
        <taxon>Candidatus Kentrum</taxon>
    </lineage>
</organism>
<keyword evidence="1" id="KW-0812">Transmembrane</keyword>
<sequence length="110" mass="12609">MFPAQLYNWIEFYKTPILPAPDHALSVRGEASLVSLNSRKQYRMNWLPLFIITGFPLSIQAAYLMLCPIVALIGRNKIMGFWGMLFFSLLFSPLLGLFIVLVSARKDRNK</sequence>
<proteinExistence type="predicted"/>
<accession>A0A451AK91</accession>
<feature type="transmembrane region" description="Helical" evidence="1">
    <location>
        <begin position="46"/>
        <end position="73"/>
    </location>
</feature>
<keyword evidence="1" id="KW-1133">Transmembrane helix</keyword>
<dbReference type="EMBL" id="CAADGD010000093">
    <property type="protein sequence ID" value="VFK72037.1"/>
    <property type="molecule type" value="Genomic_DNA"/>
</dbReference>
<protein>
    <submittedName>
        <fullName evidence="2">Uncharacterized protein</fullName>
    </submittedName>
</protein>
<keyword evidence="1" id="KW-0472">Membrane</keyword>
<evidence type="ECO:0000313" key="3">
    <source>
        <dbReference type="EMBL" id="VFK72037.1"/>
    </source>
</evidence>
<feature type="transmembrane region" description="Helical" evidence="1">
    <location>
        <begin position="79"/>
        <end position="104"/>
    </location>
</feature>
<evidence type="ECO:0000313" key="2">
    <source>
        <dbReference type="EMBL" id="VFK66454.1"/>
    </source>
</evidence>